<protein>
    <submittedName>
        <fullName evidence="4">Serine hydrolase domain-containing protein</fullName>
        <ecNumber evidence="4">3.-.-.-</ecNumber>
    </submittedName>
</protein>
<comment type="caution">
    <text evidence="4">The sequence shown here is derived from an EMBL/GenBank/DDBJ whole genome shotgun (WGS) entry which is preliminary data.</text>
</comment>
<keyword evidence="5" id="KW-1185">Reference proteome</keyword>
<evidence type="ECO:0000313" key="5">
    <source>
        <dbReference type="Proteomes" id="UP001556220"/>
    </source>
</evidence>
<keyword evidence="2" id="KW-0732">Signal</keyword>
<feature type="chain" id="PRO_5045454249" evidence="2">
    <location>
        <begin position="26"/>
        <end position="666"/>
    </location>
</feature>
<organism evidence="4 5">
    <name type="scientific">Rhodanobacter lycopersici</name>
    <dbReference type="NCBI Taxonomy" id="3162487"/>
    <lineage>
        <taxon>Bacteria</taxon>
        <taxon>Pseudomonadati</taxon>
        <taxon>Pseudomonadota</taxon>
        <taxon>Gammaproteobacteria</taxon>
        <taxon>Lysobacterales</taxon>
        <taxon>Rhodanobacteraceae</taxon>
        <taxon>Rhodanobacter</taxon>
    </lineage>
</organism>
<dbReference type="Proteomes" id="UP001556220">
    <property type="component" value="Unassembled WGS sequence"/>
</dbReference>
<feature type="transmembrane region" description="Helical" evidence="1">
    <location>
        <begin position="567"/>
        <end position="586"/>
    </location>
</feature>
<dbReference type="PANTHER" id="PTHR46825:SF9">
    <property type="entry name" value="BETA-LACTAMASE-RELATED DOMAIN-CONTAINING PROTEIN"/>
    <property type="match status" value="1"/>
</dbReference>
<keyword evidence="1" id="KW-1133">Transmembrane helix</keyword>
<name>A0ABV3Q971_9GAMM</name>
<feature type="transmembrane region" description="Helical" evidence="1">
    <location>
        <begin position="642"/>
        <end position="662"/>
    </location>
</feature>
<proteinExistence type="predicted"/>
<gene>
    <name evidence="4" type="ORF">ABQJ54_01285</name>
</gene>
<dbReference type="PANTHER" id="PTHR46825">
    <property type="entry name" value="D-ALANYL-D-ALANINE-CARBOXYPEPTIDASE/ENDOPEPTIDASE AMPH"/>
    <property type="match status" value="1"/>
</dbReference>
<feature type="domain" description="Beta-lactamase-related" evidence="3">
    <location>
        <begin position="68"/>
        <end position="383"/>
    </location>
</feature>
<dbReference type="InterPro" id="IPR012338">
    <property type="entry name" value="Beta-lactam/transpept-like"/>
</dbReference>
<feature type="signal peptide" evidence="2">
    <location>
        <begin position="1"/>
        <end position="25"/>
    </location>
</feature>
<dbReference type="Gene3D" id="3.40.710.10">
    <property type="entry name" value="DD-peptidase/beta-lactamase superfamily"/>
    <property type="match status" value="1"/>
</dbReference>
<reference evidence="4 5" key="1">
    <citation type="submission" date="2024-06" db="EMBL/GenBank/DDBJ databases">
        <authorList>
            <person name="Woo H."/>
        </authorList>
    </citation>
    <scope>NUCLEOTIDE SEQUENCE [LARGE SCALE GENOMIC DNA]</scope>
    <source>
        <strain evidence="4 5">Si-c</strain>
    </source>
</reference>
<dbReference type="InterPro" id="IPR001466">
    <property type="entry name" value="Beta-lactam-related"/>
</dbReference>
<evidence type="ECO:0000256" key="2">
    <source>
        <dbReference type="SAM" id="SignalP"/>
    </source>
</evidence>
<evidence type="ECO:0000256" key="1">
    <source>
        <dbReference type="SAM" id="Phobius"/>
    </source>
</evidence>
<dbReference type="SUPFAM" id="SSF56601">
    <property type="entry name" value="beta-lactamase/transpeptidase-like"/>
    <property type="match status" value="1"/>
</dbReference>
<evidence type="ECO:0000259" key="3">
    <source>
        <dbReference type="Pfam" id="PF00144"/>
    </source>
</evidence>
<accession>A0ABV3Q971</accession>
<sequence length="666" mass="72048">MNRVLRGLAAFVASVSLGTAIAQQAAPAPTASVPADASGAQPADIAPALTAQDLGSFFDGLMPYALRRNDIAGGVVAVVKDGQLLFARGYGYADLATRTPVTADNTLFRPGSTSKLFAWTAVMQLVEQGKLDLDRDVNAYLDFRIPPYQGKPVTLRELMTHTPGFEDVTRGLMPATPDQLDLGRYLKAHLPVRIFPPGQLVAYSNYGCGLAGYIVQRVSGQPYAQYIEQHILEPLGMDHSSFGQPLPPALAPLMSKGYLRASDRKPQPFELVDPAPAGAMSTTATDMAKFMIAQLQDGRYGNTGILKPATAQLMHSPQYAPAPGMPGFDLGFYQEDRNGLRIIGHAGDTVVFHSDLHLLLDKNVGLFLSFNSAGNPDAGGTLTLRRSIFHAFLDRYFPSPLPVQAPAPASAKADAARVAGWYQSTRRNDSAMKLFNLLSQFQVAAAPDGTLTVSPMLVDTAGQPLHWREVAPLQYREVNGRDRLRFVAGADGHIRYWTTTYIPAVMLFQRVPAAHGKGTVLPLAGLSLLIVLLALAGWGLGRWLRRHYRATLELPPGLRRTRLYSRLGALALFLDLAGWFVLLGSVGTHLSLLLQGGAAPWMTLLYISGIVALLGVLAIVLHAVNSWRPGGRSLRVRLGETLLALAALYLGWFILVFGLVSFNTHF</sequence>
<dbReference type="EMBL" id="JBFOHK010000001">
    <property type="protein sequence ID" value="MEW9570376.1"/>
    <property type="molecule type" value="Genomic_DNA"/>
</dbReference>
<dbReference type="Pfam" id="PF00144">
    <property type="entry name" value="Beta-lactamase"/>
    <property type="match status" value="1"/>
</dbReference>
<keyword evidence="1" id="KW-0472">Membrane</keyword>
<keyword evidence="1" id="KW-0812">Transmembrane</keyword>
<dbReference type="RefSeq" id="WP_367852473.1">
    <property type="nucleotide sequence ID" value="NZ_JBFOHK010000001.1"/>
</dbReference>
<keyword evidence="4" id="KW-0378">Hydrolase</keyword>
<dbReference type="EC" id="3.-.-.-" evidence="4"/>
<feature type="transmembrane region" description="Helical" evidence="1">
    <location>
        <begin position="598"/>
        <end position="621"/>
    </location>
</feature>
<dbReference type="InterPro" id="IPR050491">
    <property type="entry name" value="AmpC-like"/>
</dbReference>
<evidence type="ECO:0000313" key="4">
    <source>
        <dbReference type="EMBL" id="MEW9570376.1"/>
    </source>
</evidence>
<feature type="transmembrane region" description="Helical" evidence="1">
    <location>
        <begin position="520"/>
        <end position="540"/>
    </location>
</feature>
<dbReference type="GO" id="GO:0016787">
    <property type="term" value="F:hydrolase activity"/>
    <property type="evidence" value="ECO:0007669"/>
    <property type="project" value="UniProtKB-KW"/>
</dbReference>